<gene>
    <name evidence="2" type="ORF">S03H2_67283</name>
</gene>
<accession>X1KB95</accession>
<dbReference type="EMBL" id="BARU01044022">
    <property type="protein sequence ID" value="GAH87459.1"/>
    <property type="molecule type" value="Genomic_DNA"/>
</dbReference>
<dbReference type="InterPro" id="IPR017900">
    <property type="entry name" value="4Fe4S_Fe_S_CS"/>
</dbReference>
<proteinExistence type="predicted"/>
<dbReference type="SUPFAM" id="SSF54862">
    <property type="entry name" value="4Fe-4S ferredoxins"/>
    <property type="match status" value="1"/>
</dbReference>
<feature type="domain" description="4Fe-4S ferredoxin-type" evidence="1">
    <location>
        <begin position="18"/>
        <end position="47"/>
    </location>
</feature>
<comment type="caution">
    <text evidence="2">The sequence shown here is derived from an EMBL/GenBank/DDBJ whole genome shotgun (WGS) entry which is preliminary data.</text>
</comment>
<organism evidence="2">
    <name type="scientific">marine sediment metagenome</name>
    <dbReference type="NCBI Taxonomy" id="412755"/>
    <lineage>
        <taxon>unclassified sequences</taxon>
        <taxon>metagenomes</taxon>
        <taxon>ecological metagenomes</taxon>
    </lineage>
</organism>
<protein>
    <recommendedName>
        <fullName evidence="1">4Fe-4S ferredoxin-type domain-containing protein</fullName>
    </recommendedName>
</protein>
<dbReference type="Pfam" id="PF00037">
    <property type="entry name" value="Fer4"/>
    <property type="match status" value="1"/>
</dbReference>
<name>X1KB95_9ZZZZ</name>
<evidence type="ECO:0000313" key="2">
    <source>
        <dbReference type="EMBL" id="GAH87459.1"/>
    </source>
</evidence>
<sequence>MTEINLDTINIADFVKDIRIFIESSLCNACGLCGEICPFGLPQKSSSG</sequence>
<reference evidence="2" key="1">
    <citation type="journal article" date="2014" name="Front. Microbiol.">
        <title>High frequency of phylogenetically diverse reductive dehalogenase-homologous genes in deep subseafloor sedimentary metagenomes.</title>
        <authorList>
            <person name="Kawai M."/>
            <person name="Futagami T."/>
            <person name="Toyoda A."/>
            <person name="Takaki Y."/>
            <person name="Nishi S."/>
            <person name="Hori S."/>
            <person name="Arai W."/>
            <person name="Tsubouchi T."/>
            <person name="Morono Y."/>
            <person name="Uchiyama I."/>
            <person name="Ito T."/>
            <person name="Fujiyama A."/>
            <person name="Inagaki F."/>
            <person name="Takami H."/>
        </authorList>
    </citation>
    <scope>NUCLEOTIDE SEQUENCE</scope>
    <source>
        <strain evidence="2">Expedition CK06-06</strain>
    </source>
</reference>
<dbReference type="InterPro" id="IPR017896">
    <property type="entry name" value="4Fe4S_Fe-S-bd"/>
</dbReference>
<dbReference type="AlphaFoldDB" id="X1KB95"/>
<dbReference type="PROSITE" id="PS00198">
    <property type="entry name" value="4FE4S_FER_1"/>
    <property type="match status" value="1"/>
</dbReference>
<evidence type="ECO:0000259" key="1">
    <source>
        <dbReference type="PROSITE" id="PS51379"/>
    </source>
</evidence>
<dbReference type="PROSITE" id="PS51379">
    <property type="entry name" value="4FE4S_FER_2"/>
    <property type="match status" value="1"/>
</dbReference>
<feature type="non-terminal residue" evidence="2">
    <location>
        <position position="48"/>
    </location>
</feature>